<dbReference type="PATRIC" id="fig|1162668.3.peg.1597"/>
<dbReference type="AlphaFoldDB" id="I0IP38"/>
<keyword evidence="1" id="KW-0812">Transmembrane</keyword>
<dbReference type="EMBL" id="AP012342">
    <property type="protein sequence ID" value="BAM07037.1"/>
    <property type="molecule type" value="Genomic_DNA"/>
</dbReference>
<keyword evidence="3" id="KW-1185">Reference proteome</keyword>
<feature type="transmembrane region" description="Helical" evidence="1">
    <location>
        <begin position="297"/>
        <end position="315"/>
    </location>
</feature>
<dbReference type="HOGENOM" id="CLU_031358_1_0_0"/>
<protein>
    <recommendedName>
        <fullName evidence="4">Glycosyltransferase RgtA/B/C/D-like domain-containing protein</fullName>
    </recommendedName>
</protein>
<keyword evidence="1" id="KW-0472">Membrane</keyword>
<evidence type="ECO:0000256" key="1">
    <source>
        <dbReference type="SAM" id="Phobius"/>
    </source>
</evidence>
<name>I0IP38_LEPFC</name>
<evidence type="ECO:0000313" key="2">
    <source>
        <dbReference type="EMBL" id="BAM07037.1"/>
    </source>
</evidence>
<feature type="transmembrane region" description="Helical" evidence="1">
    <location>
        <begin position="338"/>
        <end position="357"/>
    </location>
</feature>
<gene>
    <name evidence="2" type="ordered locus">LFE_1354</name>
</gene>
<proteinExistence type="predicted"/>
<feature type="transmembrane region" description="Helical" evidence="1">
    <location>
        <begin position="369"/>
        <end position="393"/>
    </location>
</feature>
<evidence type="ECO:0008006" key="4">
    <source>
        <dbReference type="Google" id="ProtNLM"/>
    </source>
</evidence>
<feature type="transmembrane region" description="Helical" evidence="1">
    <location>
        <begin position="85"/>
        <end position="109"/>
    </location>
</feature>
<reference evidence="2 3" key="1">
    <citation type="journal article" date="2012" name="J. Bacteriol.">
        <title>Complete Genome Sequence of Leptospirillum ferrooxidans Strain C2-3, Isolated from a Fresh Volcanic Ash Deposit on the Island of Miyake, Japan.</title>
        <authorList>
            <person name="Fujimura R."/>
            <person name="Sato Y."/>
            <person name="Nishizawa T."/>
            <person name="Oshima K."/>
            <person name="Kim S.-W."/>
            <person name="Hattori M."/>
            <person name="Kamijo T."/>
            <person name="Ohta H."/>
        </authorList>
    </citation>
    <scope>NUCLEOTIDE SEQUENCE [LARGE SCALE GENOMIC DNA]</scope>
    <source>
        <strain evidence="2 3">C2-3</strain>
    </source>
</reference>
<feature type="transmembrane region" description="Helical" evidence="1">
    <location>
        <begin position="215"/>
        <end position="235"/>
    </location>
</feature>
<feature type="transmembrane region" description="Helical" evidence="1">
    <location>
        <begin position="121"/>
        <end position="138"/>
    </location>
</feature>
<dbReference type="eggNOG" id="ENOG5030CE8">
    <property type="taxonomic scope" value="Bacteria"/>
</dbReference>
<dbReference type="Proteomes" id="UP000007382">
    <property type="component" value="Chromosome"/>
</dbReference>
<keyword evidence="1" id="KW-1133">Transmembrane helix</keyword>
<organism evidence="2 3">
    <name type="scientific">Leptospirillum ferrooxidans (strain C2-3)</name>
    <dbReference type="NCBI Taxonomy" id="1162668"/>
    <lineage>
        <taxon>Bacteria</taxon>
        <taxon>Pseudomonadati</taxon>
        <taxon>Nitrospirota</taxon>
        <taxon>Nitrospiria</taxon>
        <taxon>Nitrospirales</taxon>
        <taxon>Nitrospiraceae</taxon>
        <taxon>Leptospirillum</taxon>
    </lineage>
</organism>
<feature type="transmembrane region" description="Helical" evidence="1">
    <location>
        <begin position="173"/>
        <end position="203"/>
    </location>
</feature>
<reference evidence="3" key="2">
    <citation type="submission" date="2012-03" db="EMBL/GenBank/DDBJ databases">
        <title>The complete genome sequence of the pioneer microbe on fresh volcanic deposit, Leptospirillum ferrooxidans strain C2-3.</title>
        <authorList>
            <person name="Fujimura R."/>
            <person name="Sato Y."/>
            <person name="Nishizawa T."/>
            <person name="Nanba K."/>
            <person name="Oshima K."/>
            <person name="Hattori M."/>
            <person name="Kamijo T."/>
            <person name="Ohta H."/>
        </authorList>
    </citation>
    <scope>NUCLEOTIDE SEQUENCE [LARGE SCALE GENOMIC DNA]</scope>
    <source>
        <strain evidence="3">C2-3</strain>
    </source>
</reference>
<dbReference type="RefSeq" id="WP_014449525.1">
    <property type="nucleotide sequence ID" value="NC_017094.1"/>
</dbReference>
<sequence length="527" mass="60080">MKESPGRFRLIERTLLILPPFLFGLLALTQGQDVNWDLLNYHYYTGYAFWTGSWQKDMMPAGIQSLLEPLYNIFIFLLIHNLPPIAVGLLIGTLDGLGFIFLYLIAGIFIDKRIERTSYRIVFKTLLALSGLYVPNFLSQLGNTNGDVMTGLFVLSGLTILLHRMGDQSSSGWIWGGILMGMGVGLKLTNAVYILGIAVAVLFSMGINTTNSKRLISFLSGSGVGFAVTGGFWFLKIYQRFGNPFFPYYNTLFHSPYGLSVDSHDYRWFPSSFAEWIFFPFYFTKQHQIAELSIENYSFMFIYVLILLVLLKMIVSRAFPVGQIKEVEKKTFPLDEQFFLTFFVASFIIWEVTFSYYRYLSPLEELAPILIFLLLRYLLGKGAVIVTLSFILFNAMNPHYPDWGRISWGKSYFQVRGIPKGLPKEALVLVGSKPLAFVIPELPEEFRYFTIGNLGGIASPFWDKKVHEYVQKSKKPLYLLTNKDALSSNQKSLKKFGVQIDRSSCFSLKNQARAGIRLCRLRKIAIL</sequence>
<dbReference type="OrthoDB" id="1814621at2"/>
<evidence type="ECO:0000313" key="3">
    <source>
        <dbReference type="Proteomes" id="UP000007382"/>
    </source>
</evidence>
<dbReference type="KEGG" id="lfc:LFE_1354"/>
<dbReference type="STRING" id="1162668.LFE_1354"/>
<accession>I0IP38</accession>